<dbReference type="Pfam" id="PF01130">
    <property type="entry name" value="CD36"/>
    <property type="match status" value="1"/>
</dbReference>
<dbReference type="GO" id="GO:0005901">
    <property type="term" value="C:caveola"/>
    <property type="evidence" value="ECO:0007669"/>
    <property type="project" value="UniProtKB-SubCell"/>
</dbReference>
<feature type="transmembrane region" description="Helical" evidence="13">
    <location>
        <begin position="109"/>
        <end position="133"/>
    </location>
</feature>
<evidence type="ECO:0000256" key="10">
    <source>
        <dbReference type="ARBA" id="ARBA00023180"/>
    </source>
</evidence>
<keyword evidence="9" id="KW-0675">Receptor</keyword>
<evidence type="ECO:0000256" key="9">
    <source>
        <dbReference type="ARBA" id="ARBA00023170"/>
    </source>
</evidence>
<dbReference type="EMBL" id="UXSR01001501">
    <property type="protein sequence ID" value="VDD78333.1"/>
    <property type="molecule type" value="Genomic_DNA"/>
</dbReference>
<dbReference type="PANTHER" id="PTHR11923:SF110">
    <property type="entry name" value="SCAVENGER RECEPTOR CLASS B MEMBER 1"/>
    <property type="match status" value="1"/>
</dbReference>
<evidence type="ECO:0000256" key="5">
    <source>
        <dbReference type="ARBA" id="ARBA00022692"/>
    </source>
</evidence>
<evidence type="ECO:0000256" key="2">
    <source>
        <dbReference type="ARBA" id="ARBA00004651"/>
    </source>
</evidence>
<keyword evidence="8" id="KW-1015">Disulfide bond</keyword>
<accession>A0A0R3UBN7</accession>
<evidence type="ECO:0000256" key="3">
    <source>
        <dbReference type="ARBA" id="ARBA00010532"/>
    </source>
</evidence>
<keyword evidence="4" id="KW-1003">Cell membrane</keyword>
<evidence type="ECO:0000256" key="4">
    <source>
        <dbReference type="ARBA" id="ARBA00022475"/>
    </source>
</evidence>
<protein>
    <recommendedName>
        <fullName evidence="11">Scavenger receptor class B member 1</fullName>
    </recommendedName>
    <alternativeName>
        <fullName evidence="12">SR-BI</fullName>
    </alternativeName>
</protein>
<dbReference type="GO" id="GO:0005737">
    <property type="term" value="C:cytoplasm"/>
    <property type="evidence" value="ECO:0007669"/>
    <property type="project" value="TreeGrafter"/>
</dbReference>
<keyword evidence="5 13" id="KW-0812">Transmembrane</keyword>
<dbReference type="PANTHER" id="PTHR11923">
    <property type="entry name" value="SCAVENGER RECEPTOR CLASS B TYPE-1 SR-B1"/>
    <property type="match status" value="1"/>
</dbReference>
<dbReference type="Proteomes" id="UP000267029">
    <property type="component" value="Unassembled WGS sequence"/>
</dbReference>
<evidence type="ECO:0000256" key="11">
    <source>
        <dbReference type="ARBA" id="ARBA00040821"/>
    </source>
</evidence>
<evidence type="ECO:0000256" key="7">
    <source>
        <dbReference type="ARBA" id="ARBA00023136"/>
    </source>
</evidence>
<comment type="similarity">
    <text evidence="3">Belongs to the CD36 family.</text>
</comment>
<reference evidence="14 15" key="1">
    <citation type="submission" date="2018-10" db="EMBL/GenBank/DDBJ databases">
        <authorList>
            <consortium name="Pathogen Informatics"/>
        </authorList>
    </citation>
    <scope>NUCLEOTIDE SEQUENCE [LARGE SCALE GENOMIC DNA]</scope>
</reference>
<organism evidence="14 15">
    <name type="scientific">Mesocestoides corti</name>
    <name type="common">Flatworm</name>
    <dbReference type="NCBI Taxonomy" id="53468"/>
    <lineage>
        <taxon>Eukaryota</taxon>
        <taxon>Metazoa</taxon>
        <taxon>Spiralia</taxon>
        <taxon>Lophotrochozoa</taxon>
        <taxon>Platyhelminthes</taxon>
        <taxon>Cestoda</taxon>
        <taxon>Eucestoda</taxon>
        <taxon>Cyclophyllidea</taxon>
        <taxon>Mesocestoididae</taxon>
        <taxon>Mesocestoides</taxon>
    </lineage>
</organism>
<dbReference type="OrthoDB" id="18585at2759"/>
<evidence type="ECO:0000313" key="15">
    <source>
        <dbReference type="Proteomes" id="UP000267029"/>
    </source>
</evidence>
<evidence type="ECO:0000256" key="13">
    <source>
        <dbReference type="SAM" id="Phobius"/>
    </source>
</evidence>
<evidence type="ECO:0000256" key="12">
    <source>
        <dbReference type="ARBA" id="ARBA00042244"/>
    </source>
</evidence>
<evidence type="ECO:0000256" key="8">
    <source>
        <dbReference type="ARBA" id="ARBA00023157"/>
    </source>
</evidence>
<keyword evidence="15" id="KW-1185">Reference proteome</keyword>
<name>A0A0R3UBN7_MESCO</name>
<evidence type="ECO:0000256" key="6">
    <source>
        <dbReference type="ARBA" id="ARBA00022989"/>
    </source>
</evidence>
<evidence type="ECO:0000313" key="14">
    <source>
        <dbReference type="EMBL" id="VDD78333.1"/>
    </source>
</evidence>
<dbReference type="InterPro" id="IPR002159">
    <property type="entry name" value="CD36_fam"/>
</dbReference>
<dbReference type="GO" id="GO:0005044">
    <property type="term" value="F:scavenger receptor activity"/>
    <property type="evidence" value="ECO:0007669"/>
    <property type="project" value="TreeGrafter"/>
</dbReference>
<keyword evidence="10" id="KW-0325">Glycoprotein</keyword>
<gene>
    <name evidence="14" type="ORF">MCOS_LOCUS4336</name>
</gene>
<evidence type="ECO:0000256" key="1">
    <source>
        <dbReference type="ARBA" id="ARBA00004189"/>
    </source>
</evidence>
<dbReference type="AlphaFoldDB" id="A0A0R3UBN7"/>
<keyword evidence="6 13" id="KW-1133">Transmembrane helix</keyword>
<dbReference type="STRING" id="53468.A0A0R3UBN7"/>
<keyword evidence="7 13" id="KW-0472">Membrane</keyword>
<comment type="subcellular location">
    <subcellularLocation>
        <location evidence="2">Cell membrane</location>
        <topology evidence="2">Multi-pass membrane protein</topology>
    </subcellularLocation>
    <subcellularLocation>
        <location evidence="1">Membrane</location>
        <location evidence="1">Caveola</location>
        <topology evidence="1">Multi-pass membrane protein</topology>
    </subcellularLocation>
</comment>
<sequence>MPSNHLSVAIGWKTFDGLAVVDWTSDDRGYDSPLVADQPIIGRQHQQQPMKEWGESLTSDQPVSEFRRPKSLVRRWTVKPDQHRKITLLGGESHQHDEMSFCRFSKRSAIVTGVLTTIVLLIALVLLILIGVFDILVDNMIAKSVAITPSSSVCENWVAPDTPIFFSIYLFNITNHHDILRGEKPRIQQIGPYVYR</sequence>
<dbReference type="PRINTS" id="PR01609">
    <property type="entry name" value="CD36FAMILY"/>
</dbReference>
<proteinExistence type="inferred from homology"/>